<dbReference type="SUPFAM" id="SSF63829">
    <property type="entry name" value="Calcium-dependent phosphotriesterase"/>
    <property type="match status" value="1"/>
</dbReference>
<protein>
    <submittedName>
        <fullName evidence="4">Sugar lactone lactonase YvrE</fullName>
    </submittedName>
</protein>
<evidence type="ECO:0000313" key="5">
    <source>
        <dbReference type="Proteomes" id="UP000292507"/>
    </source>
</evidence>
<dbReference type="InterPro" id="IPR013658">
    <property type="entry name" value="SGL"/>
</dbReference>
<dbReference type="InterPro" id="IPR051262">
    <property type="entry name" value="SMP-30/CGR1_Lactonase"/>
</dbReference>
<sequence length="300" mass="31548">MTGRAFRTVLEGGSYFEGPRWRDGQWWVSDFYRHTVSRVPAEGGAEIVVLEVENQPSGLGWLPDGSLLVVSMKDHRLLRVSDGEVSTHADLSGVCGGLMNDMVVDATGRAFVGDFGFDLMGGGAPKPASVKRVDPDGTVTVVAEDLLFPNGSVITPDGGTLVVGETWGNRFTAFDLAPDGSLTNRRVWAELGPEPVGGSVEELIGQVVVAPDGCTLDAEGHIWVADGLNSRVLRVAPGGGIVDEIAAPDGMGVFACALGGDDGRTLLLCCAPDFYEHTRAPVREAVLVTTRVAVPHAGLP</sequence>
<reference evidence="4 5" key="1">
    <citation type="submission" date="2019-02" db="EMBL/GenBank/DDBJ databases">
        <title>Sequencing the genomes of 1000 actinobacteria strains.</title>
        <authorList>
            <person name="Klenk H.-P."/>
        </authorList>
    </citation>
    <scope>NUCLEOTIDE SEQUENCE [LARGE SCALE GENOMIC DNA]</scope>
    <source>
        <strain evidence="4 5">DSM 44509</strain>
    </source>
</reference>
<dbReference type="PANTHER" id="PTHR47572">
    <property type="entry name" value="LIPOPROTEIN-RELATED"/>
    <property type="match status" value="1"/>
</dbReference>
<accession>A0A4Q7Y6D0</accession>
<dbReference type="Proteomes" id="UP000292507">
    <property type="component" value="Unassembled WGS sequence"/>
</dbReference>
<name>A0A4Q7Y6D0_9ACTN</name>
<dbReference type="InterPro" id="IPR011042">
    <property type="entry name" value="6-blade_b-propeller_TolB-like"/>
</dbReference>
<organism evidence="4 5">
    <name type="scientific">Blastococcus saxobsidens</name>
    <dbReference type="NCBI Taxonomy" id="138336"/>
    <lineage>
        <taxon>Bacteria</taxon>
        <taxon>Bacillati</taxon>
        <taxon>Actinomycetota</taxon>
        <taxon>Actinomycetes</taxon>
        <taxon>Geodermatophilales</taxon>
        <taxon>Geodermatophilaceae</taxon>
        <taxon>Blastococcus</taxon>
    </lineage>
</organism>
<evidence type="ECO:0000313" key="4">
    <source>
        <dbReference type="EMBL" id="RZU32460.1"/>
    </source>
</evidence>
<dbReference type="OrthoDB" id="2633250at2"/>
<dbReference type="GO" id="GO:0016787">
    <property type="term" value="F:hydrolase activity"/>
    <property type="evidence" value="ECO:0007669"/>
    <property type="project" value="UniProtKB-KW"/>
</dbReference>
<evidence type="ECO:0000256" key="1">
    <source>
        <dbReference type="ARBA" id="ARBA00008853"/>
    </source>
</evidence>
<keyword evidence="5" id="KW-1185">Reference proteome</keyword>
<dbReference type="EMBL" id="SHKV01000001">
    <property type="protein sequence ID" value="RZU32460.1"/>
    <property type="molecule type" value="Genomic_DNA"/>
</dbReference>
<comment type="caution">
    <text evidence="4">The sequence shown here is derived from an EMBL/GenBank/DDBJ whole genome shotgun (WGS) entry which is preliminary data.</text>
</comment>
<dbReference type="RefSeq" id="WP_104528397.1">
    <property type="nucleotide sequence ID" value="NZ_POQT01000013.1"/>
</dbReference>
<dbReference type="AlphaFoldDB" id="A0A4Q7Y6D0"/>
<proteinExistence type="inferred from homology"/>
<comment type="similarity">
    <text evidence="1">Belongs to the SMP-30/CGR1 family.</text>
</comment>
<gene>
    <name evidence="4" type="ORF">BKA19_2155</name>
</gene>
<evidence type="ECO:0000256" key="2">
    <source>
        <dbReference type="ARBA" id="ARBA00022801"/>
    </source>
</evidence>
<dbReference type="Gene3D" id="2.120.10.30">
    <property type="entry name" value="TolB, C-terminal domain"/>
    <property type="match status" value="1"/>
</dbReference>
<dbReference type="PANTHER" id="PTHR47572:SF4">
    <property type="entry name" value="LACTONASE DRP35"/>
    <property type="match status" value="1"/>
</dbReference>
<feature type="domain" description="SMP-30/Gluconolactonase/LRE-like region" evidence="3">
    <location>
        <begin position="17"/>
        <end position="268"/>
    </location>
</feature>
<keyword evidence="2" id="KW-0378">Hydrolase</keyword>
<evidence type="ECO:0000259" key="3">
    <source>
        <dbReference type="Pfam" id="PF08450"/>
    </source>
</evidence>
<dbReference type="Pfam" id="PF08450">
    <property type="entry name" value="SGL"/>
    <property type="match status" value="1"/>
</dbReference>